<protein>
    <recommendedName>
        <fullName evidence="2">Protein-glutamine gamma-glutamyltransferase-like C-terminal domain-containing protein</fullName>
    </recommendedName>
</protein>
<evidence type="ECO:0000256" key="1">
    <source>
        <dbReference type="SAM" id="Phobius"/>
    </source>
</evidence>
<dbReference type="Pfam" id="PF13559">
    <property type="entry name" value="DUF4129"/>
    <property type="match status" value="1"/>
</dbReference>
<evidence type="ECO:0000313" key="3">
    <source>
        <dbReference type="EMBL" id="QDU91577.1"/>
    </source>
</evidence>
<evidence type="ECO:0000259" key="2">
    <source>
        <dbReference type="Pfam" id="PF13559"/>
    </source>
</evidence>
<dbReference type="EMBL" id="CP036291">
    <property type="protein sequence ID" value="QDU91577.1"/>
    <property type="molecule type" value="Genomic_DNA"/>
</dbReference>
<dbReference type="Proteomes" id="UP000317429">
    <property type="component" value="Chromosome"/>
</dbReference>
<keyword evidence="1" id="KW-0472">Membrane</keyword>
<dbReference type="OrthoDB" id="290072at2"/>
<evidence type="ECO:0000313" key="4">
    <source>
        <dbReference type="Proteomes" id="UP000317429"/>
    </source>
</evidence>
<reference evidence="3 4" key="1">
    <citation type="submission" date="2019-02" db="EMBL/GenBank/DDBJ databases">
        <title>Deep-cultivation of Planctomycetes and their phenomic and genomic characterization uncovers novel biology.</title>
        <authorList>
            <person name="Wiegand S."/>
            <person name="Jogler M."/>
            <person name="Boedeker C."/>
            <person name="Pinto D."/>
            <person name="Vollmers J."/>
            <person name="Rivas-Marin E."/>
            <person name="Kohn T."/>
            <person name="Peeters S.H."/>
            <person name="Heuer A."/>
            <person name="Rast P."/>
            <person name="Oberbeckmann S."/>
            <person name="Bunk B."/>
            <person name="Jeske O."/>
            <person name="Meyerdierks A."/>
            <person name="Storesund J.E."/>
            <person name="Kallscheuer N."/>
            <person name="Luecker S."/>
            <person name="Lage O.M."/>
            <person name="Pohl T."/>
            <person name="Merkel B.J."/>
            <person name="Hornburger P."/>
            <person name="Mueller R.-W."/>
            <person name="Bruemmer F."/>
            <person name="Labrenz M."/>
            <person name="Spormann A.M."/>
            <person name="Op den Camp H."/>
            <person name="Overmann J."/>
            <person name="Amann R."/>
            <person name="Jetten M.S.M."/>
            <person name="Mascher T."/>
            <person name="Medema M.H."/>
            <person name="Devos D.P."/>
            <person name="Kaster A.-K."/>
            <person name="Ovreas L."/>
            <person name="Rohde M."/>
            <person name="Galperin M.Y."/>
            <person name="Jogler C."/>
        </authorList>
    </citation>
    <scope>NUCLEOTIDE SEQUENCE [LARGE SCALE GENOMIC DNA]</scope>
    <source>
        <strain evidence="3 4">Pla175</strain>
    </source>
</reference>
<feature type="transmembrane region" description="Helical" evidence="1">
    <location>
        <begin position="134"/>
        <end position="155"/>
    </location>
</feature>
<dbReference type="InterPro" id="IPR025403">
    <property type="entry name" value="TgpA-like_C"/>
</dbReference>
<accession>A0A518DJC5</accession>
<dbReference type="AlphaFoldDB" id="A0A518DJC5"/>
<organism evidence="3 4">
    <name type="scientific">Pirellulimonas nuda</name>
    <dbReference type="NCBI Taxonomy" id="2528009"/>
    <lineage>
        <taxon>Bacteria</taxon>
        <taxon>Pseudomonadati</taxon>
        <taxon>Planctomycetota</taxon>
        <taxon>Planctomycetia</taxon>
        <taxon>Pirellulales</taxon>
        <taxon>Lacipirellulaceae</taxon>
        <taxon>Pirellulimonas</taxon>
    </lineage>
</organism>
<keyword evidence="1" id="KW-1133">Transmembrane helix</keyword>
<dbReference type="KEGG" id="pnd:Pla175_50070"/>
<feature type="domain" description="Protein-glutamine gamma-glutamyltransferase-like C-terminal" evidence="2">
    <location>
        <begin position="225"/>
        <end position="284"/>
    </location>
</feature>
<name>A0A518DJC5_9BACT</name>
<gene>
    <name evidence="3" type="ORF">Pla175_50070</name>
</gene>
<keyword evidence="1" id="KW-0812">Transmembrane</keyword>
<keyword evidence="4" id="KW-1185">Reference proteome</keyword>
<proteinExistence type="predicted"/>
<dbReference type="RefSeq" id="WP_145291745.1">
    <property type="nucleotide sequence ID" value="NZ_CP036291.1"/>
</dbReference>
<sequence length="300" mass="31978">MQTRSRSTITQAIRGVPAFGAAEWTDDSGAPGAGTPRIARLVRLAIAVVALLVLVERSEAAPTAAPDAAVETGREALADQWDAPWYDAKTDSLKAIPVKAPKPAPPPAAPQEPWGFWEWLSGLFGAWNLDLGEIVLFLGWLALAALLVALIWALVRSIQTSDLADAQAEAERSAMRRRIESVEALPAPVASGVKDLLAESARLRDAGDLAGAIVYLFSHQLISLDHAGAIRLVKGKTNRQYLRELGRWAPAAAPLLAKTVDAFEASFFGGHTPTRQQFDACWEAALLLPAAATPAKEKAA</sequence>